<evidence type="ECO:0000313" key="2">
    <source>
        <dbReference type="RefSeq" id="XP_014670197.1"/>
    </source>
</evidence>
<reference evidence="2" key="1">
    <citation type="submission" date="2025-08" db="UniProtKB">
        <authorList>
            <consortium name="RefSeq"/>
        </authorList>
    </citation>
    <scope>IDENTIFICATION</scope>
</reference>
<accession>A0ABM1EDC6</accession>
<dbReference type="SUPFAM" id="SSF53098">
    <property type="entry name" value="Ribonuclease H-like"/>
    <property type="match status" value="1"/>
</dbReference>
<dbReference type="SUPFAM" id="SSF49313">
    <property type="entry name" value="Cadherin-like"/>
    <property type="match status" value="1"/>
</dbReference>
<dbReference type="InterPro" id="IPR036397">
    <property type="entry name" value="RNaseH_sf"/>
</dbReference>
<dbReference type="InterPro" id="IPR015919">
    <property type="entry name" value="Cadherin-like_sf"/>
</dbReference>
<gene>
    <name evidence="2" type="primary">LOC106811167</name>
</gene>
<keyword evidence="1" id="KW-1185">Reference proteome</keyword>
<dbReference type="GeneID" id="106811167"/>
<dbReference type="InterPro" id="IPR012337">
    <property type="entry name" value="RNaseH-like_sf"/>
</dbReference>
<proteinExistence type="predicted"/>
<evidence type="ECO:0000313" key="1">
    <source>
        <dbReference type="Proteomes" id="UP000695022"/>
    </source>
</evidence>
<sequence>MVQGWSGDKLREFCAERGMEWKFITPGAPHQNGCAESLVKSCKYALKRAIGEQTLTPFELYTCLLEVANLVNQRPIGRIPTDPDDGSYLSPNDMLFCRLGCAHSDVTCSPGALYAEYLQYKFVSLPSGVEAGSDLMQLVAYDGDGRQLRSPTFTITDNDSSYGFAIRTSDDSGRGVLYAVRGLADSTQYRLVVVAREEAAQEGRSAEETSFVIYIYVSAYPF</sequence>
<dbReference type="CDD" id="cd11304">
    <property type="entry name" value="Cadherin_repeat"/>
    <property type="match status" value="1"/>
</dbReference>
<dbReference type="Gene3D" id="3.30.420.10">
    <property type="entry name" value="Ribonuclease H-like superfamily/Ribonuclease H"/>
    <property type="match status" value="1"/>
</dbReference>
<dbReference type="Gene3D" id="2.60.40.60">
    <property type="entry name" value="Cadherins"/>
    <property type="match status" value="1"/>
</dbReference>
<protein>
    <submittedName>
        <fullName evidence="2">Hemicentin-1-like</fullName>
    </submittedName>
</protein>
<dbReference type="RefSeq" id="XP_014670197.1">
    <property type="nucleotide sequence ID" value="XM_014814711.1"/>
</dbReference>
<organism evidence="1 2">
    <name type="scientific">Priapulus caudatus</name>
    <name type="common">Priapulid worm</name>
    <dbReference type="NCBI Taxonomy" id="37621"/>
    <lineage>
        <taxon>Eukaryota</taxon>
        <taxon>Metazoa</taxon>
        <taxon>Ecdysozoa</taxon>
        <taxon>Scalidophora</taxon>
        <taxon>Priapulida</taxon>
        <taxon>Priapulimorpha</taxon>
        <taxon>Priapulimorphida</taxon>
        <taxon>Priapulidae</taxon>
        <taxon>Priapulus</taxon>
    </lineage>
</organism>
<name>A0ABM1EDC6_PRICU</name>
<dbReference type="Proteomes" id="UP000695022">
    <property type="component" value="Unplaced"/>
</dbReference>